<proteinExistence type="predicted"/>
<organism evidence="2 3">
    <name type="scientific">Trypanosoma cruzi</name>
    <dbReference type="NCBI Taxonomy" id="5693"/>
    <lineage>
        <taxon>Eukaryota</taxon>
        <taxon>Discoba</taxon>
        <taxon>Euglenozoa</taxon>
        <taxon>Kinetoplastea</taxon>
        <taxon>Metakinetoplastina</taxon>
        <taxon>Trypanosomatida</taxon>
        <taxon>Trypanosomatidae</taxon>
        <taxon>Trypanosoma</taxon>
        <taxon>Schizotrypanum</taxon>
    </lineage>
</organism>
<evidence type="ECO:0000313" key="3">
    <source>
        <dbReference type="Proteomes" id="UP000583944"/>
    </source>
</evidence>
<comment type="caution">
    <text evidence="2">The sequence shown here is derived from an EMBL/GenBank/DDBJ whole genome shotgun (WGS) entry which is preliminary data.</text>
</comment>
<protein>
    <submittedName>
        <fullName evidence="2">Uncharacterized protein</fullName>
    </submittedName>
</protein>
<accession>A0A7J6XRH3</accession>
<evidence type="ECO:0000313" key="2">
    <source>
        <dbReference type="EMBL" id="KAF5216825.1"/>
    </source>
</evidence>
<feature type="region of interest" description="Disordered" evidence="1">
    <location>
        <begin position="1"/>
        <end position="30"/>
    </location>
</feature>
<dbReference type="Proteomes" id="UP000583944">
    <property type="component" value="Unassembled WGS sequence"/>
</dbReference>
<dbReference type="VEuPathDB" id="TriTrypDB:ECC02_010371"/>
<dbReference type="EMBL" id="JABDHM010000173">
    <property type="protein sequence ID" value="KAF5216825.1"/>
    <property type="molecule type" value="Genomic_DNA"/>
</dbReference>
<evidence type="ECO:0000256" key="1">
    <source>
        <dbReference type="SAM" id="MobiDB-lite"/>
    </source>
</evidence>
<gene>
    <name evidence="2" type="ORF">ECC02_010371</name>
</gene>
<feature type="compositionally biased region" description="Polar residues" evidence="1">
    <location>
        <begin position="13"/>
        <end position="24"/>
    </location>
</feature>
<name>A0A7J6XRH3_TRYCR</name>
<sequence length="259" mass="29403">MHKMGSTDVVSHVNPSARQEAQDGNEQRHTEENIVIALRKVTRCREQSDRKVKPHVRLAAHTNIRLKAPEAFARNCFVCRHTALVHWQRNHIVPLRRLLQQRGRVVVAVRRVPPEDVQHKHRTGGVVRPRRHSGELPARRPLQVASCSPRLVVRGGDAQHNQILPPAPRVHNTAWDVSKCCVVHCGGSREAGVVGSRCAIIVSGVKAEVQKIRNRNEENQQKGNSLHLTPQRQKFRFRHGRCCCERLGKRKRGRECVGK</sequence>
<dbReference type="AlphaFoldDB" id="A0A7J6XRH3"/>
<reference evidence="2 3" key="1">
    <citation type="journal article" date="2019" name="Genome Biol. Evol.">
        <title>Nanopore Sequencing Significantly Improves Genome Assembly of the Protozoan Parasite Trypanosoma cruzi.</title>
        <authorList>
            <person name="Diaz-Viraque F."/>
            <person name="Pita S."/>
            <person name="Greif G."/>
            <person name="de Souza R.C.M."/>
            <person name="Iraola G."/>
            <person name="Robello C."/>
        </authorList>
    </citation>
    <scope>NUCLEOTIDE SEQUENCE [LARGE SCALE GENOMIC DNA]</scope>
    <source>
        <strain evidence="2 3">Berenice</strain>
    </source>
</reference>